<dbReference type="AlphaFoldDB" id="A0A553RKQ1"/>
<accession>A0A553RKQ1</accession>
<dbReference type="InterPro" id="IPR029170">
    <property type="entry name" value="FAM180"/>
</dbReference>
<evidence type="ECO:0000313" key="3">
    <source>
        <dbReference type="Proteomes" id="UP000316079"/>
    </source>
</evidence>
<proteinExistence type="predicted"/>
<dbReference type="Pfam" id="PF15173">
    <property type="entry name" value="FAM180"/>
    <property type="match status" value="1"/>
</dbReference>
<dbReference type="PANTHER" id="PTHR34034">
    <property type="entry name" value="PROTEIN FAM180A-RELATED"/>
    <property type="match status" value="1"/>
</dbReference>
<keyword evidence="1" id="KW-1133">Transmembrane helix</keyword>
<name>A0A553RKQ1_9TELE</name>
<evidence type="ECO:0008006" key="4">
    <source>
        <dbReference type="Google" id="ProtNLM"/>
    </source>
</evidence>
<evidence type="ECO:0000313" key="2">
    <source>
        <dbReference type="EMBL" id="TRZ02757.1"/>
    </source>
</evidence>
<keyword evidence="1" id="KW-0472">Membrane</keyword>
<organism evidence="2 3">
    <name type="scientific">Danionella cerebrum</name>
    <dbReference type="NCBI Taxonomy" id="2873325"/>
    <lineage>
        <taxon>Eukaryota</taxon>
        <taxon>Metazoa</taxon>
        <taxon>Chordata</taxon>
        <taxon>Craniata</taxon>
        <taxon>Vertebrata</taxon>
        <taxon>Euteleostomi</taxon>
        <taxon>Actinopterygii</taxon>
        <taxon>Neopterygii</taxon>
        <taxon>Teleostei</taxon>
        <taxon>Ostariophysi</taxon>
        <taxon>Cypriniformes</taxon>
        <taxon>Danionidae</taxon>
        <taxon>Danioninae</taxon>
        <taxon>Danionella</taxon>
    </lineage>
</organism>
<dbReference type="Proteomes" id="UP000316079">
    <property type="component" value="Unassembled WGS sequence"/>
</dbReference>
<gene>
    <name evidence="2" type="ORF">DNTS_029155</name>
</gene>
<protein>
    <recommendedName>
        <fullName evidence="4">Protein FAM180A-like</fullName>
    </recommendedName>
</protein>
<dbReference type="OrthoDB" id="8913792at2759"/>
<dbReference type="STRING" id="623744.A0A553RKQ1"/>
<keyword evidence="3" id="KW-1185">Reference proteome</keyword>
<dbReference type="PANTHER" id="PTHR34034:SF2">
    <property type="entry name" value="PROTEIN FAM180A"/>
    <property type="match status" value="1"/>
</dbReference>
<evidence type="ECO:0000256" key="1">
    <source>
        <dbReference type="SAM" id="Phobius"/>
    </source>
</evidence>
<sequence length="181" mass="20543">MSWRTASVWIVFVSALVCQISITVSLRWRRGAALFPSAFRVKRGTPSLINPLFQKNVEDASLLYEVLLSGGRMDSSEGALHISDPELSSLRRLQILDVLCSDVLPRSLSEITRLVKALEKQRGSLCLEDFERTVLTLVFTAQRLKEMESSQQRELWSNASLSLFKAVRGDLRPQHTLKNRR</sequence>
<keyword evidence="1" id="KW-0812">Transmembrane</keyword>
<feature type="transmembrane region" description="Helical" evidence="1">
    <location>
        <begin position="6"/>
        <end position="26"/>
    </location>
</feature>
<comment type="caution">
    <text evidence="2">The sequence shown here is derived from an EMBL/GenBank/DDBJ whole genome shotgun (WGS) entry which is preliminary data.</text>
</comment>
<dbReference type="EMBL" id="SRMA01023886">
    <property type="protein sequence ID" value="TRZ02757.1"/>
    <property type="molecule type" value="Genomic_DNA"/>
</dbReference>
<reference evidence="2 3" key="1">
    <citation type="journal article" date="2019" name="Sci. Data">
        <title>Hybrid genome assembly and annotation of Danionella translucida.</title>
        <authorList>
            <person name="Kadobianskyi M."/>
            <person name="Schulze L."/>
            <person name="Schuelke M."/>
            <person name="Judkewitz B."/>
        </authorList>
    </citation>
    <scope>NUCLEOTIDE SEQUENCE [LARGE SCALE GENOMIC DNA]</scope>
    <source>
        <strain evidence="2 3">Bolton</strain>
    </source>
</reference>